<comment type="caution">
    <text evidence="6">The sequence shown here is derived from an EMBL/GenBank/DDBJ whole genome shotgun (WGS) entry which is preliminary data.</text>
</comment>
<proteinExistence type="predicted"/>
<feature type="region of interest" description="Disordered" evidence="4">
    <location>
        <begin position="227"/>
        <end position="247"/>
    </location>
</feature>
<keyword evidence="1" id="KW-0805">Transcription regulation</keyword>
<evidence type="ECO:0000259" key="5">
    <source>
        <dbReference type="PROSITE" id="PS01124"/>
    </source>
</evidence>
<keyword evidence="7" id="KW-1185">Reference proteome</keyword>
<dbReference type="RefSeq" id="WP_285671468.1">
    <property type="nucleotide sequence ID" value="NZ_BSYI01000012.1"/>
</dbReference>
<keyword evidence="2" id="KW-0238">DNA-binding</keyword>
<organism evidence="6 7">
    <name type="scientific">Paralimibaculum aggregatum</name>
    <dbReference type="NCBI Taxonomy" id="3036245"/>
    <lineage>
        <taxon>Bacteria</taxon>
        <taxon>Pseudomonadati</taxon>
        <taxon>Pseudomonadota</taxon>
        <taxon>Alphaproteobacteria</taxon>
        <taxon>Rhodobacterales</taxon>
        <taxon>Paracoccaceae</taxon>
        <taxon>Paralimibaculum</taxon>
    </lineage>
</organism>
<dbReference type="SUPFAM" id="SSF46689">
    <property type="entry name" value="Homeodomain-like"/>
    <property type="match status" value="1"/>
</dbReference>
<protein>
    <submittedName>
        <fullName evidence="6">AraC family transcriptional regulator</fullName>
    </submittedName>
</protein>
<dbReference type="SMART" id="SM00342">
    <property type="entry name" value="HTH_ARAC"/>
    <property type="match status" value="1"/>
</dbReference>
<gene>
    <name evidence="6" type="ORF">LNKW23_18930</name>
</gene>
<dbReference type="InterPro" id="IPR009057">
    <property type="entry name" value="Homeodomain-like_sf"/>
</dbReference>
<evidence type="ECO:0000256" key="4">
    <source>
        <dbReference type="SAM" id="MobiDB-lite"/>
    </source>
</evidence>
<dbReference type="Gene3D" id="1.10.10.60">
    <property type="entry name" value="Homeodomain-like"/>
    <property type="match status" value="1"/>
</dbReference>
<dbReference type="EMBL" id="BSYI01000012">
    <property type="protein sequence ID" value="GMG82680.1"/>
    <property type="molecule type" value="Genomic_DNA"/>
</dbReference>
<evidence type="ECO:0000256" key="1">
    <source>
        <dbReference type="ARBA" id="ARBA00023015"/>
    </source>
</evidence>
<dbReference type="Proteomes" id="UP001239909">
    <property type="component" value="Unassembled WGS sequence"/>
</dbReference>
<evidence type="ECO:0000313" key="6">
    <source>
        <dbReference type="EMBL" id="GMG82680.1"/>
    </source>
</evidence>
<evidence type="ECO:0000256" key="2">
    <source>
        <dbReference type="ARBA" id="ARBA00023125"/>
    </source>
</evidence>
<accession>A0ABQ6LHB8</accession>
<name>A0ABQ6LHB8_9RHOB</name>
<dbReference type="PANTHER" id="PTHR46796">
    <property type="entry name" value="HTH-TYPE TRANSCRIPTIONAL ACTIVATOR RHAS-RELATED"/>
    <property type="match status" value="1"/>
</dbReference>
<dbReference type="InterPro" id="IPR018060">
    <property type="entry name" value="HTH_AraC"/>
</dbReference>
<sequence>MDPALDIRAYDGPGQLHSHEIVQLVLPMEGALELEIAGHGARLSPALSAFIAPGERHTQAGHGPNRSLVLEAPAAAFPPAVLERLGRQRFFAPAPALRSLVEFADLRSRAAGLGTGDLAALARLLTGTLGAEPERPAPRDRLAAAIRRDPAADWPVARLAREAGMSRSALYRALAAGGESPGRFVTRIRLEAALADLADPRLPLAGIALRCGFSDQAALTRAMRRETGRTPGAWRRQIGTPGQARGT</sequence>
<dbReference type="Pfam" id="PF12833">
    <property type="entry name" value="HTH_18"/>
    <property type="match status" value="1"/>
</dbReference>
<evidence type="ECO:0000313" key="7">
    <source>
        <dbReference type="Proteomes" id="UP001239909"/>
    </source>
</evidence>
<dbReference type="InterPro" id="IPR050204">
    <property type="entry name" value="AraC_XylS_family_regulators"/>
</dbReference>
<dbReference type="PROSITE" id="PS01124">
    <property type="entry name" value="HTH_ARAC_FAMILY_2"/>
    <property type="match status" value="1"/>
</dbReference>
<keyword evidence="3" id="KW-0804">Transcription</keyword>
<feature type="domain" description="HTH araC/xylS-type" evidence="5">
    <location>
        <begin position="140"/>
        <end position="237"/>
    </location>
</feature>
<evidence type="ECO:0000256" key="3">
    <source>
        <dbReference type="ARBA" id="ARBA00023163"/>
    </source>
</evidence>
<reference evidence="6 7" key="1">
    <citation type="submission" date="2023-04" db="EMBL/GenBank/DDBJ databases">
        <title>Marinoamorphus aggregata gen. nov., sp. Nov., isolate from tissue of brittle star Ophioplocus japonicus.</title>
        <authorList>
            <person name="Kawano K."/>
            <person name="Sawayama S."/>
            <person name="Nakagawa S."/>
        </authorList>
    </citation>
    <scope>NUCLEOTIDE SEQUENCE [LARGE SCALE GENOMIC DNA]</scope>
    <source>
        <strain evidence="6 7">NKW23</strain>
    </source>
</reference>